<evidence type="ECO:0000313" key="5">
    <source>
        <dbReference type="Proteomes" id="UP001497457"/>
    </source>
</evidence>
<dbReference type="Gene3D" id="3.80.10.10">
    <property type="entry name" value="Ribonuclease Inhibitor"/>
    <property type="match status" value="1"/>
</dbReference>
<sequence length="483" mass="54031">MSSSEEDFLKSPDIIESVLKVCCGNPLAIVVAAGLLAAKAKGTGQPRVFENNVLSMMNQDHGSQVVTKMLDMSYSDLPLHLNDINDEIGCTIHNIIHELIRSLSTEENFVTVGEHLSSRSYPSYTIRRFTHDCSRQYGSSVLASMMVHLSKVRSLAVSGNTNNQLSDASNFKLVRVLNLEGATGLRKRQLRNIRNITVDLRQTKVNDLPQLATANLVSLLGDCLMIPRGMDDMLRLEELSMIVVSHGYSVVNAAEIIGKSKLLRVLGVKFESCDDQMGLIPFFDAVMNSNLLKFVVDDYYGAFLGLPEDCWYQYSWHLDTFELNLHYLTPEVPKGILYLHGLTHLHIRVRVIEAEGLHVLEQLCNLVLLDLDSHDTLGRCIISKKGCFRSLKVFWLRCLDSGMALQFGPGVMPQLRRFKLVFGAKQTEDKFGDFDFGIENLICLEEVSVIINCSTHASEAAIRDQVSKIPNNPLLELRSVLTE</sequence>
<keyword evidence="2" id="KW-0611">Plant defense</keyword>
<dbReference type="Gene3D" id="1.10.8.430">
    <property type="entry name" value="Helical domain of apoptotic protease-activating factors"/>
    <property type="match status" value="1"/>
</dbReference>
<dbReference type="Pfam" id="PF23598">
    <property type="entry name" value="LRR_14"/>
    <property type="match status" value="1"/>
</dbReference>
<dbReference type="PANTHER" id="PTHR23155:SF1205">
    <property type="entry name" value="DISEASE RESISTANCE PROTEIN RPM1"/>
    <property type="match status" value="1"/>
</dbReference>
<evidence type="ECO:0000313" key="4">
    <source>
        <dbReference type="EMBL" id="CAL5026960.1"/>
    </source>
</evidence>
<dbReference type="SUPFAM" id="SSF52058">
    <property type="entry name" value="L domain-like"/>
    <property type="match status" value="1"/>
</dbReference>
<dbReference type="AlphaFoldDB" id="A0ABC9CWS5"/>
<dbReference type="Proteomes" id="UP001497457">
    <property type="component" value="Chromosome 30rd"/>
</dbReference>
<dbReference type="InterPro" id="IPR032675">
    <property type="entry name" value="LRR_dom_sf"/>
</dbReference>
<gene>
    <name evidence="4" type="ORF">URODEC1_LOCUS79075</name>
</gene>
<evidence type="ECO:0000256" key="1">
    <source>
        <dbReference type="ARBA" id="ARBA00022737"/>
    </source>
</evidence>
<keyword evidence="1" id="KW-0677">Repeat</keyword>
<dbReference type="PANTHER" id="PTHR23155">
    <property type="entry name" value="DISEASE RESISTANCE PROTEIN RP"/>
    <property type="match status" value="1"/>
</dbReference>
<keyword evidence="5" id="KW-1185">Reference proteome</keyword>
<reference evidence="4 5" key="2">
    <citation type="submission" date="2024-10" db="EMBL/GenBank/DDBJ databases">
        <authorList>
            <person name="Ryan C."/>
        </authorList>
    </citation>
    <scope>NUCLEOTIDE SEQUENCE [LARGE SCALE GENOMIC DNA]</scope>
</reference>
<name>A0ABC9CWS5_9POAL</name>
<protein>
    <recommendedName>
        <fullName evidence="3">Disease resistance R13L4/SHOC-2-like LRR domain-containing protein</fullName>
    </recommendedName>
</protein>
<reference evidence="5" key="1">
    <citation type="submission" date="2024-06" db="EMBL/GenBank/DDBJ databases">
        <authorList>
            <person name="Ryan C."/>
        </authorList>
    </citation>
    <scope>NUCLEOTIDE SEQUENCE [LARGE SCALE GENOMIC DNA]</scope>
</reference>
<dbReference type="InterPro" id="IPR042197">
    <property type="entry name" value="Apaf_helical"/>
</dbReference>
<evidence type="ECO:0000256" key="2">
    <source>
        <dbReference type="ARBA" id="ARBA00022821"/>
    </source>
</evidence>
<dbReference type="InterPro" id="IPR055414">
    <property type="entry name" value="LRR_R13L4/SHOC2-like"/>
</dbReference>
<dbReference type="InterPro" id="IPR044974">
    <property type="entry name" value="Disease_R_plants"/>
</dbReference>
<dbReference type="EMBL" id="OZ075140">
    <property type="protein sequence ID" value="CAL5026960.1"/>
    <property type="molecule type" value="Genomic_DNA"/>
</dbReference>
<evidence type="ECO:0000259" key="3">
    <source>
        <dbReference type="Pfam" id="PF23598"/>
    </source>
</evidence>
<proteinExistence type="predicted"/>
<feature type="domain" description="Disease resistance R13L4/SHOC-2-like LRR" evidence="3">
    <location>
        <begin position="197"/>
        <end position="474"/>
    </location>
</feature>
<organism evidence="4 5">
    <name type="scientific">Urochloa decumbens</name>
    <dbReference type="NCBI Taxonomy" id="240449"/>
    <lineage>
        <taxon>Eukaryota</taxon>
        <taxon>Viridiplantae</taxon>
        <taxon>Streptophyta</taxon>
        <taxon>Embryophyta</taxon>
        <taxon>Tracheophyta</taxon>
        <taxon>Spermatophyta</taxon>
        <taxon>Magnoliopsida</taxon>
        <taxon>Liliopsida</taxon>
        <taxon>Poales</taxon>
        <taxon>Poaceae</taxon>
        <taxon>PACMAD clade</taxon>
        <taxon>Panicoideae</taxon>
        <taxon>Panicodae</taxon>
        <taxon>Paniceae</taxon>
        <taxon>Melinidinae</taxon>
        <taxon>Urochloa</taxon>
    </lineage>
</organism>
<accession>A0ABC9CWS5</accession>